<keyword evidence="1" id="KW-1133">Transmembrane helix</keyword>
<evidence type="ECO:0000259" key="2">
    <source>
        <dbReference type="Pfam" id="PF07589"/>
    </source>
</evidence>
<dbReference type="InterPro" id="IPR013424">
    <property type="entry name" value="Ice-binding_C"/>
</dbReference>
<accession>A0AAF0C6M1</accession>
<dbReference type="Pfam" id="PF07589">
    <property type="entry name" value="PEP-CTERM"/>
    <property type="match status" value="1"/>
</dbReference>
<evidence type="ECO:0000313" key="4">
    <source>
        <dbReference type="Proteomes" id="UP000032568"/>
    </source>
</evidence>
<proteinExistence type="predicted"/>
<evidence type="ECO:0000256" key="1">
    <source>
        <dbReference type="SAM" id="Phobius"/>
    </source>
</evidence>
<feature type="domain" description="Ice-binding protein C-terminal" evidence="2">
    <location>
        <begin position="9"/>
        <end position="28"/>
    </location>
</feature>
<dbReference type="EMBL" id="CP059736">
    <property type="protein sequence ID" value="WDE02446.1"/>
    <property type="molecule type" value="Genomic_DNA"/>
</dbReference>
<organism evidence="3 4">
    <name type="scientific">Thalassomonas actiniarum</name>
    <dbReference type="NCBI Taxonomy" id="485447"/>
    <lineage>
        <taxon>Bacteria</taxon>
        <taxon>Pseudomonadati</taxon>
        <taxon>Pseudomonadota</taxon>
        <taxon>Gammaproteobacteria</taxon>
        <taxon>Alteromonadales</taxon>
        <taxon>Colwelliaceae</taxon>
        <taxon>Thalassomonas</taxon>
    </lineage>
</organism>
<keyword evidence="4" id="KW-1185">Reference proteome</keyword>
<gene>
    <name evidence="3" type="ORF">SG35_028980</name>
</gene>
<keyword evidence="1" id="KW-0812">Transmembrane</keyword>
<name>A0AAF0C6M1_9GAMM</name>
<sequence length="32" mass="3562">MVLTRADKPEPSALAIFTLAMAGLILRRYKKS</sequence>
<protein>
    <submittedName>
        <fullName evidence="3">PEP-CTERM sorting domain-containing protein</fullName>
    </submittedName>
</protein>
<feature type="transmembrane region" description="Helical" evidence="1">
    <location>
        <begin position="12"/>
        <end position="29"/>
    </location>
</feature>
<dbReference type="NCBIfam" id="TIGR02595">
    <property type="entry name" value="PEP_CTERM"/>
    <property type="match status" value="1"/>
</dbReference>
<evidence type="ECO:0000313" key="3">
    <source>
        <dbReference type="EMBL" id="WDE02446.1"/>
    </source>
</evidence>
<reference evidence="3 4" key="1">
    <citation type="journal article" date="2015" name="Genome Announc.">
        <title>Draft Genome Sequences of Marine Isolates of Thalassomonas viridans and Thalassomonas actiniarum.</title>
        <authorList>
            <person name="Olonade I."/>
            <person name="van Zyl L.J."/>
            <person name="Trindade M."/>
        </authorList>
    </citation>
    <scope>NUCLEOTIDE SEQUENCE [LARGE SCALE GENOMIC DNA]</scope>
    <source>
        <strain evidence="3 4">A5K-106</strain>
    </source>
</reference>
<keyword evidence="1" id="KW-0472">Membrane</keyword>
<dbReference type="KEGG" id="tact:SG35_028980"/>
<reference evidence="3 4" key="2">
    <citation type="journal article" date="2022" name="Mar. Drugs">
        <title>Bioassay-Guided Fractionation Leads to the Detection of Cholic Acid Generated by the Rare Thalassomonas sp.</title>
        <authorList>
            <person name="Pheiffer F."/>
            <person name="Schneider Y.K."/>
            <person name="Hansen E.H."/>
            <person name="Andersen J.H."/>
            <person name="Isaksson J."/>
            <person name="Busche T."/>
            <person name="R C."/>
            <person name="Kalinowski J."/>
            <person name="Zyl L.V."/>
            <person name="Trindade M."/>
        </authorList>
    </citation>
    <scope>NUCLEOTIDE SEQUENCE [LARGE SCALE GENOMIC DNA]</scope>
    <source>
        <strain evidence="3 4">A5K-106</strain>
    </source>
</reference>
<dbReference type="Proteomes" id="UP000032568">
    <property type="component" value="Chromosome pTact"/>
</dbReference>
<dbReference type="AlphaFoldDB" id="A0AAF0C6M1"/>